<dbReference type="VEuPathDB" id="FungiDB:ASPZODRAFT_136175"/>
<dbReference type="RefSeq" id="XP_022577842.1">
    <property type="nucleotide sequence ID" value="XM_022724000.1"/>
</dbReference>
<dbReference type="OrthoDB" id="4149149at2759"/>
<reference evidence="3" key="1">
    <citation type="journal article" date="2017" name="Genome Biol.">
        <title>Comparative genomics reveals high biological diversity and specific adaptations in the industrially and medically important fungal genus Aspergillus.</title>
        <authorList>
            <person name="de Vries R.P."/>
            <person name="Riley R."/>
            <person name="Wiebenga A."/>
            <person name="Aguilar-Osorio G."/>
            <person name="Amillis S."/>
            <person name="Uchima C.A."/>
            <person name="Anderluh G."/>
            <person name="Asadollahi M."/>
            <person name="Askin M."/>
            <person name="Barry K."/>
            <person name="Battaglia E."/>
            <person name="Bayram O."/>
            <person name="Benocci T."/>
            <person name="Braus-Stromeyer S.A."/>
            <person name="Caldana C."/>
            <person name="Canovas D."/>
            <person name="Cerqueira G.C."/>
            <person name="Chen F."/>
            <person name="Chen W."/>
            <person name="Choi C."/>
            <person name="Clum A."/>
            <person name="Dos Santos R.A."/>
            <person name="Damasio A.R."/>
            <person name="Diallinas G."/>
            <person name="Emri T."/>
            <person name="Fekete E."/>
            <person name="Flipphi M."/>
            <person name="Freyberg S."/>
            <person name="Gallo A."/>
            <person name="Gournas C."/>
            <person name="Habgood R."/>
            <person name="Hainaut M."/>
            <person name="Harispe M.L."/>
            <person name="Henrissat B."/>
            <person name="Hilden K.S."/>
            <person name="Hope R."/>
            <person name="Hossain A."/>
            <person name="Karabika E."/>
            <person name="Karaffa L."/>
            <person name="Karanyi Z."/>
            <person name="Krasevec N."/>
            <person name="Kuo A."/>
            <person name="Kusch H."/>
            <person name="LaButti K."/>
            <person name="Lagendijk E.L."/>
            <person name="Lapidus A."/>
            <person name="Levasseur A."/>
            <person name="Lindquist E."/>
            <person name="Lipzen A."/>
            <person name="Logrieco A.F."/>
            <person name="MacCabe A."/>
            <person name="Maekelae M.R."/>
            <person name="Malavazi I."/>
            <person name="Melin P."/>
            <person name="Meyer V."/>
            <person name="Mielnichuk N."/>
            <person name="Miskei M."/>
            <person name="Molnar A.P."/>
            <person name="Mule G."/>
            <person name="Ngan C.Y."/>
            <person name="Orejas M."/>
            <person name="Orosz E."/>
            <person name="Ouedraogo J.P."/>
            <person name="Overkamp K.M."/>
            <person name="Park H.-S."/>
            <person name="Perrone G."/>
            <person name="Piumi F."/>
            <person name="Punt P.J."/>
            <person name="Ram A.F."/>
            <person name="Ramon A."/>
            <person name="Rauscher S."/>
            <person name="Record E."/>
            <person name="Riano-Pachon D.M."/>
            <person name="Robert V."/>
            <person name="Roehrig J."/>
            <person name="Ruller R."/>
            <person name="Salamov A."/>
            <person name="Salih N.S."/>
            <person name="Samson R.A."/>
            <person name="Sandor E."/>
            <person name="Sanguinetti M."/>
            <person name="Schuetze T."/>
            <person name="Sepcic K."/>
            <person name="Shelest E."/>
            <person name="Sherlock G."/>
            <person name="Sophianopoulou V."/>
            <person name="Squina F.M."/>
            <person name="Sun H."/>
            <person name="Susca A."/>
            <person name="Todd R.B."/>
            <person name="Tsang A."/>
            <person name="Unkles S.E."/>
            <person name="van de Wiele N."/>
            <person name="van Rossen-Uffink D."/>
            <person name="Oliveira J.V."/>
            <person name="Vesth T.C."/>
            <person name="Visser J."/>
            <person name="Yu J.-H."/>
            <person name="Zhou M."/>
            <person name="Andersen M.R."/>
            <person name="Archer D.B."/>
            <person name="Baker S.E."/>
            <person name="Benoit I."/>
            <person name="Brakhage A.A."/>
            <person name="Braus G.H."/>
            <person name="Fischer R."/>
            <person name="Frisvad J.C."/>
            <person name="Goldman G.H."/>
            <person name="Houbraken J."/>
            <person name="Oakley B."/>
            <person name="Pocsi I."/>
            <person name="Scazzocchio C."/>
            <person name="Seiboth B."/>
            <person name="vanKuyk P.A."/>
            <person name="Wortman J."/>
            <person name="Dyer P.S."/>
            <person name="Grigoriev I.V."/>
        </authorList>
    </citation>
    <scope>NUCLEOTIDE SEQUENCE [LARGE SCALE GENOMIC DNA]</scope>
    <source>
        <strain evidence="3">CBS 506.65</strain>
    </source>
</reference>
<keyword evidence="3" id="KW-1185">Reference proteome</keyword>
<dbReference type="EMBL" id="KV878352">
    <property type="protein sequence ID" value="OJJ43332.1"/>
    <property type="molecule type" value="Genomic_DNA"/>
</dbReference>
<dbReference type="GeneID" id="34610465"/>
<evidence type="ECO:0000313" key="3">
    <source>
        <dbReference type="Proteomes" id="UP000184188"/>
    </source>
</evidence>
<dbReference type="AlphaFoldDB" id="A0A1L9S851"/>
<proteinExistence type="predicted"/>
<organism evidence="2 3">
    <name type="scientific">Penicilliopsis zonata CBS 506.65</name>
    <dbReference type="NCBI Taxonomy" id="1073090"/>
    <lineage>
        <taxon>Eukaryota</taxon>
        <taxon>Fungi</taxon>
        <taxon>Dikarya</taxon>
        <taxon>Ascomycota</taxon>
        <taxon>Pezizomycotina</taxon>
        <taxon>Eurotiomycetes</taxon>
        <taxon>Eurotiomycetidae</taxon>
        <taxon>Eurotiales</taxon>
        <taxon>Aspergillaceae</taxon>
        <taxon>Penicilliopsis</taxon>
    </lineage>
</organism>
<accession>A0A1L9S851</accession>
<gene>
    <name evidence="2" type="ORF">ASPZODRAFT_136175</name>
</gene>
<evidence type="ECO:0000256" key="1">
    <source>
        <dbReference type="SAM" id="MobiDB-lite"/>
    </source>
</evidence>
<feature type="region of interest" description="Disordered" evidence="1">
    <location>
        <begin position="104"/>
        <end position="137"/>
    </location>
</feature>
<dbReference type="Proteomes" id="UP000184188">
    <property type="component" value="Unassembled WGS sequence"/>
</dbReference>
<protein>
    <submittedName>
        <fullName evidence="2">Uncharacterized protein</fullName>
    </submittedName>
</protein>
<name>A0A1L9S851_9EURO</name>
<sequence>MDFQQAQNDTQEAVDVMILDYLLCLALNALLRARIADRLERPHSLDAAGAISLAYSFERIISTRIADARLPSDLELKRYILGFADKLLCRYTHPELRQQQANLYPSHDPHDELSSTHVPEETTAEEMSSQNRDEPMTNSEALDANYKQMLLQMKIPSSNNKACPRRLIRPLSDMVPDILKLCELASPWLSITQRLEVTTGFMKQASLERCRIFGDTPMEAKNKCSTRTFGEHKPDSTTGTPELATRSHDLVYTTEFLNLLQLGEIPENPSLFQFEGLLINVLLEIIEALDAPVLLQLEMGSLDGLSHTETAELKAQSGL</sequence>
<evidence type="ECO:0000313" key="2">
    <source>
        <dbReference type="EMBL" id="OJJ43332.1"/>
    </source>
</evidence>
<feature type="compositionally biased region" description="Polar residues" evidence="1">
    <location>
        <begin position="125"/>
        <end position="137"/>
    </location>
</feature>
<feature type="compositionally biased region" description="Basic and acidic residues" evidence="1">
    <location>
        <begin position="107"/>
        <end position="120"/>
    </location>
</feature>